<proteinExistence type="predicted"/>
<evidence type="ECO:0000313" key="2">
    <source>
        <dbReference type="EMBL" id="PSB04878.1"/>
    </source>
</evidence>
<reference evidence="2 3" key="2">
    <citation type="submission" date="2018-03" db="EMBL/GenBank/DDBJ databases">
        <title>The ancient ancestry and fast evolution of plastids.</title>
        <authorList>
            <person name="Moore K.R."/>
            <person name="Magnabosco C."/>
            <person name="Momper L."/>
            <person name="Gold D.A."/>
            <person name="Bosak T."/>
            <person name="Fournier G.P."/>
        </authorList>
    </citation>
    <scope>NUCLEOTIDE SEQUENCE [LARGE SCALE GENOMIC DNA]</scope>
    <source>
        <strain evidence="2 3">CCAP 1448/3</strain>
    </source>
</reference>
<sequence length="285" mass="32130">MAMVGNLEDFSISDLFHMLERGSKSGQLSLWAPTGIYRIWFYQGRVIGAISPKKEHSLKSLIASHQIGNPRLTSYIENIGKLREPLGTHLTKQGLIMPNIIAKVFRQQLEVSLYNLFSLSSGQFAFVQELALPYEEMTGMSRGAVDIAMEGLRKLEVVNQSEKFLPQPDSRFIKLTEELPLFPLCPIEWNVWEMIVPEKCLRDISSHLRADLLEVRRAASRLVRVGLVEEISADFTPPAKVATSNLEDYDAAIKTLVDTPKESQPKETVNTKLLSRLVSILKNVH</sequence>
<dbReference type="Pfam" id="PF14332">
    <property type="entry name" value="DUF4388"/>
    <property type="match status" value="1"/>
</dbReference>
<dbReference type="PANTHER" id="PTHR36304">
    <property type="entry name" value="DOMAIN GTPASE-ACTIVATING PROTEIN, PUTATIVE-RELATED-RELATED"/>
    <property type="match status" value="1"/>
</dbReference>
<dbReference type="InterPro" id="IPR025497">
    <property type="entry name" value="PatA-like_N"/>
</dbReference>
<evidence type="ECO:0000259" key="1">
    <source>
        <dbReference type="Pfam" id="PF14332"/>
    </source>
</evidence>
<feature type="domain" description="PatA-like N-terminal" evidence="1">
    <location>
        <begin position="5"/>
        <end position="156"/>
    </location>
</feature>
<keyword evidence="3" id="KW-1185">Reference proteome</keyword>
<gene>
    <name evidence="2" type="ORF">C7B64_01965</name>
</gene>
<reference evidence="2 3" key="1">
    <citation type="submission" date="2018-02" db="EMBL/GenBank/DDBJ databases">
        <authorList>
            <person name="Cohen D.B."/>
            <person name="Kent A.D."/>
        </authorList>
    </citation>
    <scope>NUCLEOTIDE SEQUENCE [LARGE SCALE GENOMIC DNA]</scope>
    <source>
        <strain evidence="2 3">CCAP 1448/3</strain>
    </source>
</reference>
<dbReference type="Proteomes" id="UP000238762">
    <property type="component" value="Unassembled WGS sequence"/>
</dbReference>
<dbReference type="PANTHER" id="PTHR36304:SF4">
    <property type="entry name" value="DUF4388 DOMAIN-CONTAINING PROTEIN"/>
    <property type="match status" value="1"/>
</dbReference>
<comment type="caution">
    <text evidence="2">The sequence shown here is derived from an EMBL/GenBank/DDBJ whole genome shotgun (WGS) entry which is preliminary data.</text>
</comment>
<dbReference type="RefSeq" id="WP_106286983.1">
    <property type="nucleotide sequence ID" value="NZ_CAWNTC010000143.1"/>
</dbReference>
<evidence type="ECO:0000313" key="3">
    <source>
        <dbReference type="Proteomes" id="UP000238762"/>
    </source>
</evidence>
<dbReference type="OrthoDB" id="424057at2"/>
<dbReference type="EMBL" id="PVWJ01000006">
    <property type="protein sequence ID" value="PSB04878.1"/>
    <property type="molecule type" value="Genomic_DNA"/>
</dbReference>
<organism evidence="2 3">
    <name type="scientific">Merismopedia glauca CCAP 1448/3</name>
    <dbReference type="NCBI Taxonomy" id="1296344"/>
    <lineage>
        <taxon>Bacteria</taxon>
        <taxon>Bacillati</taxon>
        <taxon>Cyanobacteriota</taxon>
        <taxon>Cyanophyceae</taxon>
        <taxon>Synechococcales</taxon>
        <taxon>Merismopediaceae</taxon>
        <taxon>Merismopedia</taxon>
    </lineage>
</organism>
<name>A0A2T1C9N7_9CYAN</name>
<accession>A0A2T1C9N7</accession>
<dbReference type="AlphaFoldDB" id="A0A2T1C9N7"/>
<protein>
    <recommendedName>
        <fullName evidence="1">PatA-like N-terminal domain-containing protein</fullName>
    </recommendedName>
</protein>